<dbReference type="Gramene" id="ONK81568">
    <property type="protein sequence ID" value="ONK81568"/>
    <property type="gene ID" value="A4U43_C01F30630"/>
</dbReference>
<evidence type="ECO:0000313" key="3">
    <source>
        <dbReference type="Proteomes" id="UP000243459"/>
    </source>
</evidence>
<feature type="region of interest" description="Disordered" evidence="1">
    <location>
        <begin position="1"/>
        <end position="20"/>
    </location>
</feature>
<organism evidence="2 3">
    <name type="scientific">Asparagus officinalis</name>
    <name type="common">Garden asparagus</name>
    <dbReference type="NCBI Taxonomy" id="4686"/>
    <lineage>
        <taxon>Eukaryota</taxon>
        <taxon>Viridiplantae</taxon>
        <taxon>Streptophyta</taxon>
        <taxon>Embryophyta</taxon>
        <taxon>Tracheophyta</taxon>
        <taxon>Spermatophyta</taxon>
        <taxon>Magnoliopsida</taxon>
        <taxon>Liliopsida</taxon>
        <taxon>Asparagales</taxon>
        <taxon>Asparagaceae</taxon>
        <taxon>Asparagoideae</taxon>
        <taxon>Asparagus</taxon>
    </lineage>
</organism>
<dbReference type="Proteomes" id="UP000243459">
    <property type="component" value="Chromosome 1"/>
</dbReference>
<keyword evidence="3" id="KW-1185">Reference proteome</keyword>
<evidence type="ECO:0000313" key="2">
    <source>
        <dbReference type="EMBL" id="ONK81568.1"/>
    </source>
</evidence>
<dbReference type="EMBL" id="CM007381">
    <property type="protein sequence ID" value="ONK81568.1"/>
    <property type="molecule type" value="Genomic_DNA"/>
</dbReference>
<name>A0A5P1FTM4_ASPOF</name>
<proteinExistence type="predicted"/>
<evidence type="ECO:0000256" key="1">
    <source>
        <dbReference type="SAM" id="MobiDB-lite"/>
    </source>
</evidence>
<accession>A0A5P1FTM4</accession>
<sequence>MDQGPSGLTEQVQVDSAEEQQPTVLACRQGAYRDFERGRRASNAPSRIFGRRGRRGARGQLLLAFPPLGFEVRPQILGEVQGHVNWSAAVPLFTQEGVPRGRQVHRGGTSRQRELGFRVNDCASLSCSTIRPPKG</sequence>
<reference evidence="3" key="1">
    <citation type="journal article" date="2017" name="Nat. Commun.">
        <title>The asparagus genome sheds light on the origin and evolution of a young Y chromosome.</title>
        <authorList>
            <person name="Harkess A."/>
            <person name="Zhou J."/>
            <person name="Xu C."/>
            <person name="Bowers J.E."/>
            <person name="Van der Hulst R."/>
            <person name="Ayyampalayam S."/>
            <person name="Mercati F."/>
            <person name="Riccardi P."/>
            <person name="McKain M.R."/>
            <person name="Kakrana A."/>
            <person name="Tang H."/>
            <person name="Ray J."/>
            <person name="Groenendijk J."/>
            <person name="Arikit S."/>
            <person name="Mathioni S.M."/>
            <person name="Nakano M."/>
            <person name="Shan H."/>
            <person name="Telgmann-Rauber A."/>
            <person name="Kanno A."/>
            <person name="Yue Z."/>
            <person name="Chen H."/>
            <person name="Li W."/>
            <person name="Chen Y."/>
            <person name="Xu X."/>
            <person name="Zhang Y."/>
            <person name="Luo S."/>
            <person name="Chen H."/>
            <person name="Gao J."/>
            <person name="Mao Z."/>
            <person name="Pires J.C."/>
            <person name="Luo M."/>
            <person name="Kudrna D."/>
            <person name="Wing R.A."/>
            <person name="Meyers B.C."/>
            <person name="Yi K."/>
            <person name="Kong H."/>
            <person name="Lavrijsen P."/>
            <person name="Sunseri F."/>
            <person name="Falavigna A."/>
            <person name="Ye Y."/>
            <person name="Leebens-Mack J.H."/>
            <person name="Chen G."/>
        </authorList>
    </citation>
    <scope>NUCLEOTIDE SEQUENCE [LARGE SCALE GENOMIC DNA]</scope>
    <source>
        <strain evidence="3">cv. DH0086</strain>
    </source>
</reference>
<dbReference type="AlphaFoldDB" id="A0A5P1FTM4"/>
<gene>
    <name evidence="2" type="ORF">A4U43_C01F30630</name>
</gene>
<protein>
    <submittedName>
        <fullName evidence="2">Uncharacterized protein</fullName>
    </submittedName>
</protein>